<protein>
    <submittedName>
        <fullName evidence="6">DNA-binding transcriptional activator GcvA</fullName>
    </submittedName>
</protein>
<dbReference type="EMBL" id="UFRQ01000003">
    <property type="protein sequence ID" value="SUT91930.1"/>
    <property type="molecule type" value="Genomic_DNA"/>
</dbReference>
<dbReference type="Gene3D" id="3.40.190.10">
    <property type="entry name" value="Periplasmic binding protein-like II"/>
    <property type="match status" value="2"/>
</dbReference>
<dbReference type="GO" id="GO:0043565">
    <property type="term" value="F:sequence-specific DNA binding"/>
    <property type="evidence" value="ECO:0007669"/>
    <property type="project" value="TreeGrafter"/>
</dbReference>
<keyword evidence="3 6" id="KW-0238">DNA-binding</keyword>
<dbReference type="OrthoDB" id="5526340at2"/>
<reference evidence="6 7" key="1">
    <citation type="submission" date="2018-06" db="EMBL/GenBank/DDBJ databases">
        <authorList>
            <consortium name="Pathogen Informatics"/>
            <person name="Doyle S."/>
        </authorList>
    </citation>
    <scope>NUCLEOTIDE SEQUENCE [LARGE SCALE GENOMIC DNA]</scope>
    <source>
        <strain evidence="6 7">NCTC10801</strain>
    </source>
</reference>
<dbReference type="GO" id="GO:0006351">
    <property type="term" value="P:DNA-templated transcription"/>
    <property type="evidence" value="ECO:0007669"/>
    <property type="project" value="TreeGrafter"/>
</dbReference>
<dbReference type="InterPro" id="IPR000847">
    <property type="entry name" value="LysR_HTH_N"/>
</dbReference>
<evidence type="ECO:0000313" key="7">
    <source>
        <dbReference type="Proteomes" id="UP000254649"/>
    </source>
</evidence>
<dbReference type="AlphaFoldDB" id="A0A380TUD5"/>
<evidence type="ECO:0000256" key="1">
    <source>
        <dbReference type="ARBA" id="ARBA00009437"/>
    </source>
</evidence>
<proteinExistence type="inferred from homology"/>
<evidence type="ECO:0000256" key="4">
    <source>
        <dbReference type="ARBA" id="ARBA00023163"/>
    </source>
</evidence>
<dbReference type="Proteomes" id="UP000254649">
    <property type="component" value="Unassembled WGS sequence"/>
</dbReference>
<evidence type="ECO:0000256" key="3">
    <source>
        <dbReference type="ARBA" id="ARBA00023125"/>
    </source>
</evidence>
<dbReference type="InterPro" id="IPR058163">
    <property type="entry name" value="LysR-type_TF_proteobact-type"/>
</dbReference>
<dbReference type="InterPro" id="IPR005119">
    <property type="entry name" value="LysR_subst-bd"/>
</dbReference>
<comment type="similarity">
    <text evidence="1">Belongs to the LysR transcriptional regulatory family.</text>
</comment>
<dbReference type="PROSITE" id="PS50931">
    <property type="entry name" value="HTH_LYSR"/>
    <property type="match status" value="1"/>
</dbReference>
<evidence type="ECO:0000256" key="2">
    <source>
        <dbReference type="ARBA" id="ARBA00023015"/>
    </source>
</evidence>
<dbReference type="FunFam" id="1.10.10.10:FF:000038">
    <property type="entry name" value="Glycine cleavage system transcriptional activator"/>
    <property type="match status" value="1"/>
</dbReference>
<dbReference type="PANTHER" id="PTHR30537">
    <property type="entry name" value="HTH-TYPE TRANSCRIPTIONAL REGULATOR"/>
    <property type="match status" value="1"/>
</dbReference>
<evidence type="ECO:0000259" key="5">
    <source>
        <dbReference type="PROSITE" id="PS50931"/>
    </source>
</evidence>
<keyword evidence="4" id="KW-0804">Transcription</keyword>
<name>A0A380TUD5_9PAST</name>
<sequence>MFKRLPPLNSLKAFERAAKNLSFTKAAEELYVTQAAISHQVKLLEDFLDVDLFVRKNRALELTPQGERYYAQISPLLYQLAEATQKMRQNRPHLTVCVPQTFANHWLVPHLGAFNEQYPNIDVRIKAADHDEHLLTADTDIAVYYGYGDWKDVHIDVLSNQKLVMLASPKLLSEIPVNSKDDLQYHHLIHIHTRDNWKNIADYLNVPNLDSQQGVVFSHTFMGLQAAIHGQGIVIANRILAQQEIDYGHLQIVLPTDLDDSKSFFVVNDIKNDNNPTIQAFREWILKTMDKNE</sequence>
<dbReference type="Gene3D" id="1.10.10.10">
    <property type="entry name" value="Winged helix-like DNA-binding domain superfamily/Winged helix DNA-binding domain"/>
    <property type="match status" value="1"/>
</dbReference>
<dbReference type="Pfam" id="PF00126">
    <property type="entry name" value="HTH_1"/>
    <property type="match status" value="1"/>
</dbReference>
<gene>
    <name evidence="6" type="primary">gcvA</name>
    <name evidence="6" type="ORF">NCTC10801_01569</name>
</gene>
<dbReference type="NCBIfam" id="NF008352">
    <property type="entry name" value="PRK11139.1"/>
    <property type="match status" value="1"/>
</dbReference>
<dbReference type="CDD" id="cd08432">
    <property type="entry name" value="PBP2_GcdR_TrpI_HvrB_AmpR_like"/>
    <property type="match status" value="1"/>
</dbReference>
<accession>A0A380TUD5</accession>
<dbReference type="InterPro" id="IPR036390">
    <property type="entry name" value="WH_DNA-bd_sf"/>
</dbReference>
<dbReference type="PANTHER" id="PTHR30537:SF26">
    <property type="entry name" value="GLYCINE CLEAVAGE SYSTEM TRANSCRIPTIONAL ACTIVATOR"/>
    <property type="match status" value="1"/>
</dbReference>
<dbReference type="InterPro" id="IPR036388">
    <property type="entry name" value="WH-like_DNA-bd_sf"/>
</dbReference>
<keyword evidence="2" id="KW-0805">Transcription regulation</keyword>
<feature type="domain" description="HTH lysR-type" evidence="5">
    <location>
        <begin position="6"/>
        <end position="63"/>
    </location>
</feature>
<organism evidence="6 7">
    <name type="scientific">[Actinobacillus] rossii</name>
    <dbReference type="NCBI Taxonomy" id="123820"/>
    <lineage>
        <taxon>Bacteria</taxon>
        <taxon>Pseudomonadati</taxon>
        <taxon>Pseudomonadota</taxon>
        <taxon>Gammaproteobacteria</taxon>
        <taxon>Pasteurellales</taxon>
        <taxon>Pasteurellaceae</taxon>
    </lineage>
</organism>
<dbReference type="Pfam" id="PF03466">
    <property type="entry name" value="LysR_substrate"/>
    <property type="match status" value="1"/>
</dbReference>
<dbReference type="SUPFAM" id="SSF46785">
    <property type="entry name" value="Winged helix' DNA-binding domain"/>
    <property type="match status" value="1"/>
</dbReference>
<evidence type="ECO:0000313" key="6">
    <source>
        <dbReference type="EMBL" id="SUT91930.1"/>
    </source>
</evidence>
<dbReference type="SUPFAM" id="SSF53850">
    <property type="entry name" value="Periplasmic binding protein-like II"/>
    <property type="match status" value="1"/>
</dbReference>
<keyword evidence="7" id="KW-1185">Reference proteome</keyword>
<dbReference type="PRINTS" id="PR00039">
    <property type="entry name" value="HTHLYSR"/>
</dbReference>
<dbReference type="GO" id="GO:0003700">
    <property type="term" value="F:DNA-binding transcription factor activity"/>
    <property type="evidence" value="ECO:0007669"/>
    <property type="project" value="InterPro"/>
</dbReference>